<evidence type="ECO:0000256" key="7">
    <source>
        <dbReference type="HAMAP-Rule" id="MF_01007"/>
    </source>
</evidence>
<dbReference type="Proteomes" id="UP000019229">
    <property type="component" value="Chromosome"/>
</dbReference>
<dbReference type="PANTHER" id="PTHR11265">
    <property type="entry name" value="S-ADENOSYL-METHYLTRANSFERASE MRAW"/>
    <property type="match status" value="1"/>
</dbReference>
<keyword evidence="2 7" id="KW-0963">Cytoplasm</keyword>
<comment type="similarity">
    <text evidence="1 7">Belongs to the methyltransferase superfamily. RsmH family.</text>
</comment>
<reference evidence="8 9" key="1">
    <citation type="journal article" date="2014" name="Genome Announc.">
        <title>Complete Genome Sequence of Mycoplasma bovoculi Strain M165/69T (ATCC 29104).</title>
        <authorList>
            <person name="Calcutt M.J."/>
            <person name="Foecking M.F."/>
        </authorList>
    </citation>
    <scope>NUCLEOTIDE SEQUENCE [LARGE SCALE GENOMIC DNA]</scope>
    <source>
        <strain evidence="8">M165/69</strain>
    </source>
</reference>
<dbReference type="EC" id="2.1.1.199" evidence="7"/>
<evidence type="ECO:0000256" key="1">
    <source>
        <dbReference type="ARBA" id="ARBA00010396"/>
    </source>
</evidence>
<comment type="subcellular location">
    <subcellularLocation>
        <location evidence="7">Cytoplasm</location>
    </subcellularLocation>
</comment>
<gene>
    <name evidence="7 8" type="primary">rsmH</name>
    <name evidence="8" type="ORF">MYB_01465</name>
</gene>
<dbReference type="InterPro" id="IPR023397">
    <property type="entry name" value="SAM-dep_MeTrfase_MraW_recog"/>
</dbReference>
<dbReference type="NCBIfam" id="TIGR00006">
    <property type="entry name" value="16S rRNA (cytosine(1402)-N(4))-methyltransferase RsmH"/>
    <property type="match status" value="1"/>
</dbReference>
<accession>W5UT37</accession>
<dbReference type="eggNOG" id="COG0275">
    <property type="taxonomic scope" value="Bacteria"/>
</dbReference>
<comment type="function">
    <text evidence="7">Specifically methylates the N4 position of cytidine in position 1402 (C1402) of 16S rRNA.</text>
</comment>
<proteinExistence type="inferred from homology"/>
<dbReference type="SUPFAM" id="SSF81799">
    <property type="entry name" value="Putative methyltransferase TM0872, insert domain"/>
    <property type="match status" value="1"/>
</dbReference>
<dbReference type="AlphaFoldDB" id="W5UT37"/>
<protein>
    <recommendedName>
        <fullName evidence="7">Ribosomal RNA small subunit methyltransferase H</fullName>
        <ecNumber evidence="7">2.1.1.199</ecNumber>
    </recommendedName>
    <alternativeName>
        <fullName evidence="7">16S rRNA m(4)C1402 methyltransferase</fullName>
    </alternativeName>
    <alternativeName>
        <fullName evidence="7">rRNA (cytosine-N(4)-)-methyltransferase RsmH</fullName>
    </alternativeName>
</protein>
<dbReference type="RefSeq" id="WP_022934770.1">
    <property type="nucleotide sequence ID" value="NZ_CP007154.1"/>
</dbReference>
<keyword evidence="4 7" id="KW-0489">Methyltransferase</keyword>
<evidence type="ECO:0000256" key="4">
    <source>
        <dbReference type="ARBA" id="ARBA00022603"/>
    </source>
</evidence>
<feature type="binding site" evidence="7">
    <location>
        <position position="97"/>
    </location>
    <ligand>
        <name>S-adenosyl-L-methionine</name>
        <dbReference type="ChEBI" id="CHEBI:59789"/>
    </ligand>
</feature>
<dbReference type="STRING" id="743966.MYB_01465"/>
<dbReference type="EMBL" id="CP007154">
    <property type="protein sequence ID" value="AHH45302.1"/>
    <property type="molecule type" value="Genomic_DNA"/>
</dbReference>
<feature type="binding site" evidence="7">
    <location>
        <position position="49"/>
    </location>
    <ligand>
        <name>S-adenosyl-L-methionine</name>
        <dbReference type="ChEBI" id="CHEBI:59789"/>
    </ligand>
</feature>
<keyword evidence="6 7" id="KW-0949">S-adenosyl-L-methionine</keyword>
<dbReference type="Pfam" id="PF01795">
    <property type="entry name" value="Methyltransf_5"/>
    <property type="match status" value="1"/>
</dbReference>
<evidence type="ECO:0000256" key="3">
    <source>
        <dbReference type="ARBA" id="ARBA00022552"/>
    </source>
</evidence>
<feature type="binding site" evidence="7">
    <location>
        <position position="104"/>
    </location>
    <ligand>
        <name>S-adenosyl-L-methionine</name>
        <dbReference type="ChEBI" id="CHEBI:59789"/>
    </ligand>
</feature>
<evidence type="ECO:0000256" key="5">
    <source>
        <dbReference type="ARBA" id="ARBA00022679"/>
    </source>
</evidence>
<dbReference type="PANTHER" id="PTHR11265:SF0">
    <property type="entry name" value="12S RRNA N4-METHYLCYTIDINE METHYLTRANSFERASE"/>
    <property type="match status" value="1"/>
</dbReference>
<dbReference type="InterPro" id="IPR029063">
    <property type="entry name" value="SAM-dependent_MTases_sf"/>
</dbReference>
<dbReference type="PIRSF" id="PIRSF004486">
    <property type="entry name" value="MraW"/>
    <property type="match status" value="1"/>
</dbReference>
<dbReference type="InterPro" id="IPR002903">
    <property type="entry name" value="RsmH"/>
</dbReference>
<keyword evidence="5 7" id="KW-0808">Transferase</keyword>
<evidence type="ECO:0000313" key="8">
    <source>
        <dbReference type="EMBL" id="AHH45302.1"/>
    </source>
</evidence>
<comment type="catalytic activity">
    <reaction evidence="7">
        <text>cytidine(1402) in 16S rRNA + S-adenosyl-L-methionine = N(4)-methylcytidine(1402) in 16S rRNA + S-adenosyl-L-homocysteine + H(+)</text>
        <dbReference type="Rhea" id="RHEA:42928"/>
        <dbReference type="Rhea" id="RHEA-COMP:10286"/>
        <dbReference type="Rhea" id="RHEA-COMP:10287"/>
        <dbReference type="ChEBI" id="CHEBI:15378"/>
        <dbReference type="ChEBI" id="CHEBI:57856"/>
        <dbReference type="ChEBI" id="CHEBI:59789"/>
        <dbReference type="ChEBI" id="CHEBI:74506"/>
        <dbReference type="ChEBI" id="CHEBI:82748"/>
        <dbReference type="EC" id="2.1.1.199"/>
    </reaction>
</comment>
<dbReference type="GO" id="GO:0070475">
    <property type="term" value="P:rRNA base methylation"/>
    <property type="evidence" value="ECO:0007669"/>
    <property type="project" value="UniProtKB-UniRule"/>
</dbReference>
<evidence type="ECO:0000256" key="2">
    <source>
        <dbReference type="ARBA" id="ARBA00022490"/>
    </source>
</evidence>
<feature type="binding site" evidence="7">
    <location>
        <begin position="30"/>
        <end position="32"/>
    </location>
    <ligand>
        <name>S-adenosyl-L-methionine</name>
        <dbReference type="ChEBI" id="CHEBI:59789"/>
    </ligand>
</feature>
<dbReference type="Gene3D" id="3.40.50.150">
    <property type="entry name" value="Vaccinia Virus protein VP39"/>
    <property type="match status" value="1"/>
</dbReference>
<dbReference type="HOGENOM" id="CLU_038422_2_0_14"/>
<keyword evidence="9" id="KW-1185">Reference proteome</keyword>
<evidence type="ECO:0000256" key="6">
    <source>
        <dbReference type="ARBA" id="ARBA00022691"/>
    </source>
</evidence>
<dbReference type="SUPFAM" id="SSF53335">
    <property type="entry name" value="S-adenosyl-L-methionine-dependent methyltransferases"/>
    <property type="match status" value="1"/>
</dbReference>
<feature type="binding site" evidence="7">
    <location>
        <position position="76"/>
    </location>
    <ligand>
        <name>S-adenosyl-L-methionine</name>
        <dbReference type="ChEBI" id="CHEBI:59789"/>
    </ligand>
</feature>
<keyword evidence="3 7" id="KW-0698">rRNA processing</keyword>
<dbReference type="PATRIC" id="fig|743966.3.peg.295"/>
<dbReference type="GO" id="GO:0005737">
    <property type="term" value="C:cytoplasm"/>
    <property type="evidence" value="ECO:0007669"/>
    <property type="project" value="UniProtKB-SubCell"/>
</dbReference>
<name>W5UT37_9BACT</name>
<dbReference type="Gene3D" id="1.10.150.170">
    <property type="entry name" value="Putative methyltransferase TM0872, insert domain"/>
    <property type="match status" value="1"/>
</dbReference>
<dbReference type="HAMAP" id="MF_01007">
    <property type="entry name" value="16SrRNA_methyltr_H"/>
    <property type="match status" value="1"/>
</dbReference>
<dbReference type="GO" id="GO:0071424">
    <property type="term" value="F:rRNA (cytosine-N4-)-methyltransferase activity"/>
    <property type="evidence" value="ECO:0007669"/>
    <property type="project" value="UniProtKB-UniRule"/>
</dbReference>
<organism evidence="8 9">
    <name type="scientific">Mesomycoplasma bovoculi M165/69</name>
    <dbReference type="NCBI Taxonomy" id="743966"/>
    <lineage>
        <taxon>Bacteria</taxon>
        <taxon>Bacillati</taxon>
        <taxon>Mycoplasmatota</taxon>
        <taxon>Mycoplasmoidales</taxon>
        <taxon>Metamycoplasmataceae</taxon>
        <taxon>Mesomycoplasma</taxon>
    </lineage>
</organism>
<dbReference type="KEGG" id="mbc:MYB_01465"/>
<sequence>MHIPVLLKELVDQLNINPDGIYVDLTLGRGGHSIAILKKLTTGKLIVFDKDKQAIEASKNKLLAISKNVIFVWSDFANFENHMNELGISKVDGIVADLGVSSPQIDDPERGFSYRFDARVDMRMDQSQTLDAHQILNSYSEQQLIEILANYGEIKPARQIAKAIISNRPVNTTFELVNIVRNCLSPALLAKKNLVKNVFQALRIAVNGELDALQSLLFCFLSFLKQGGKFAVITFHSLEDKLVKFSFKKLLDKNKTPFFVKDEPSCFVKTIWPTLQEIESNPRSKSAKLRILTKLKDENERKI</sequence>
<dbReference type="OrthoDB" id="9806637at2"/>
<evidence type="ECO:0000313" key="9">
    <source>
        <dbReference type="Proteomes" id="UP000019229"/>
    </source>
</evidence>